<sequence>MTTVIRARRAVVGERERACTVTVRDGRIASIDAYDSPLPHGAHEVVLREDEVLLPGLVDTHVHVNEPGRTEWEGFASATRAAAAGGVTTLVDMPLNSIPSTIDVPALDVKRKVADGQATVDVGFWGGAVPDNLGELESLWDAGVYGFKCFLAHSGLDEYPPLDREQMIEAMRVIAGFDGLLIVHAEDGPTLDEQDPPAGRLYDDFLHSRPPVAEARAIAQVIDGARETGCRVHILHLSDAGSLPLVAAAKAEGLPVTAETCPHYLSLFSEEILDGSTHFKCCPPIREARNREGLWRGLADGTLDCIVSDHSPCLPELKKFATGDFGQAWGGISSLQLGLPIVWSEARRRGHTLVDVCRWMASRTADLVGLADRGRIAVGNTADLCVLAPDDAFVVFPERLHHRNAVTPYAQRALAGVVRQTWLAGESVTVTLDPVQDPAPRGRLLSRKEM</sequence>
<dbReference type="Proteomes" id="UP001156484">
    <property type="component" value="Chromosome"/>
</dbReference>
<evidence type="ECO:0000313" key="1">
    <source>
        <dbReference type="EMBL" id="UYP20010.1"/>
    </source>
</evidence>
<name>A0ACD4DIV7_9NOCA</name>
<keyword evidence="1" id="KW-0378">Hydrolase</keyword>
<organism evidence="1 2">
    <name type="scientific">Rhodococcus sacchari</name>
    <dbReference type="NCBI Taxonomy" id="2962047"/>
    <lineage>
        <taxon>Bacteria</taxon>
        <taxon>Bacillati</taxon>
        <taxon>Actinomycetota</taxon>
        <taxon>Actinomycetes</taxon>
        <taxon>Mycobacteriales</taxon>
        <taxon>Nocardiaceae</taxon>
        <taxon>Rhodococcus</taxon>
    </lineage>
</organism>
<protein>
    <submittedName>
        <fullName evidence="1">Allantoinase AllB</fullName>
        <ecNumber evidence="1">3.5.2.5</ecNumber>
    </submittedName>
</protein>
<proteinExistence type="predicted"/>
<dbReference type="EC" id="3.5.2.5" evidence="1"/>
<dbReference type="EMBL" id="CP107551">
    <property type="protein sequence ID" value="UYP20010.1"/>
    <property type="molecule type" value="Genomic_DNA"/>
</dbReference>
<evidence type="ECO:0000313" key="2">
    <source>
        <dbReference type="Proteomes" id="UP001156484"/>
    </source>
</evidence>
<gene>
    <name evidence="1" type="primary">allB</name>
    <name evidence="1" type="ORF">OED52_05525</name>
</gene>
<keyword evidence="2" id="KW-1185">Reference proteome</keyword>
<reference evidence="1" key="1">
    <citation type="submission" date="2022-10" db="EMBL/GenBank/DDBJ databases">
        <title>Rhodococcus ferula Z13 complete genome.</title>
        <authorList>
            <person name="Long X."/>
            <person name="Zang M."/>
        </authorList>
    </citation>
    <scope>NUCLEOTIDE SEQUENCE</scope>
    <source>
        <strain evidence="1">Z13</strain>
    </source>
</reference>
<accession>A0ACD4DIV7</accession>